<name>A0A0S7XT48_UNCSA</name>
<reference evidence="2 3" key="1">
    <citation type="journal article" date="2015" name="Microbiome">
        <title>Genomic resolution of linkages in carbon, nitrogen, and sulfur cycling among widespread estuary sediment bacteria.</title>
        <authorList>
            <person name="Baker B.J."/>
            <person name="Lazar C.S."/>
            <person name="Teske A.P."/>
            <person name="Dick G.J."/>
        </authorList>
    </citation>
    <scope>NUCLEOTIDE SEQUENCE [LARGE SCALE GENOMIC DNA]</scope>
    <source>
        <strain evidence="2">DG_54_3</strain>
    </source>
</reference>
<comment type="caution">
    <text evidence="2">The sequence shown here is derived from an EMBL/GenBank/DDBJ whole genome shotgun (WGS) entry which is preliminary data.</text>
</comment>
<dbReference type="AlphaFoldDB" id="A0A0S7XT48"/>
<organism evidence="2 3">
    <name type="scientific">candidate division WOR-1 bacterium DG_54_3</name>
    <dbReference type="NCBI Taxonomy" id="1703775"/>
    <lineage>
        <taxon>Bacteria</taxon>
        <taxon>Bacillati</taxon>
        <taxon>Saganbacteria</taxon>
    </lineage>
</organism>
<protein>
    <recommendedName>
        <fullName evidence="1">Macro domain-containing protein</fullName>
    </recommendedName>
</protein>
<dbReference type="Gene3D" id="3.40.220.10">
    <property type="entry name" value="Leucine Aminopeptidase, subunit E, domain 1"/>
    <property type="match status" value="1"/>
</dbReference>
<dbReference type="PROSITE" id="PS51154">
    <property type="entry name" value="MACRO"/>
    <property type="match status" value="1"/>
</dbReference>
<feature type="domain" description="Macro" evidence="1">
    <location>
        <begin position="1"/>
        <end position="65"/>
    </location>
</feature>
<dbReference type="EMBL" id="LIZX01000142">
    <property type="protein sequence ID" value="KPJ65036.1"/>
    <property type="molecule type" value="Genomic_DNA"/>
</dbReference>
<proteinExistence type="predicted"/>
<evidence type="ECO:0000313" key="2">
    <source>
        <dbReference type="EMBL" id="KPJ65036.1"/>
    </source>
</evidence>
<accession>A0A0S7XT48</accession>
<dbReference type="PANTHER" id="PTHR11106:SF27">
    <property type="entry name" value="MACRO DOMAIN-CONTAINING PROTEIN"/>
    <property type="match status" value="1"/>
</dbReference>
<sequence length="65" mass="7218">LAAERGVRTIAFPSISTGAYRYPLSEAAPIAIQAVKDFLKQETSIKEVYFVLFNDQTYEAYVNAA</sequence>
<gene>
    <name evidence="2" type="ORF">AMJ44_11255</name>
</gene>
<feature type="non-terminal residue" evidence="2">
    <location>
        <position position="1"/>
    </location>
</feature>
<evidence type="ECO:0000313" key="3">
    <source>
        <dbReference type="Proteomes" id="UP000051861"/>
    </source>
</evidence>
<dbReference type="Pfam" id="PF01661">
    <property type="entry name" value="Macro"/>
    <property type="match status" value="1"/>
</dbReference>
<dbReference type="InterPro" id="IPR043472">
    <property type="entry name" value="Macro_dom-like"/>
</dbReference>
<evidence type="ECO:0000259" key="1">
    <source>
        <dbReference type="PROSITE" id="PS51154"/>
    </source>
</evidence>
<dbReference type="SUPFAM" id="SSF52949">
    <property type="entry name" value="Macro domain-like"/>
    <property type="match status" value="1"/>
</dbReference>
<dbReference type="PATRIC" id="fig|1703775.3.peg.1181"/>
<dbReference type="Proteomes" id="UP000051861">
    <property type="component" value="Unassembled WGS sequence"/>
</dbReference>
<dbReference type="InterPro" id="IPR002589">
    <property type="entry name" value="Macro_dom"/>
</dbReference>
<dbReference type="PANTHER" id="PTHR11106">
    <property type="entry name" value="GANGLIOSIDE INDUCED DIFFERENTIATION ASSOCIATED PROTEIN 2-RELATED"/>
    <property type="match status" value="1"/>
</dbReference>